<feature type="active site" description="Proton donor" evidence="14">
    <location>
        <position position="369"/>
    </location>
</feature>
<feature type="domain" description="Aminopeptidase N-like N-terminal" evidence="17">
    <location>
        <begin position="24"/>
        <end position="198"/>
    </location>
</feature>
<evidence type="ECO:0000259" key="16">
    <source>
        <dbReference type="Pfam" id="PF01433"/>
    </source>
</evidence>
<evidence type="ECO:0000256" key="7">
    <source>
        <dbReference type="ARBA" id="ARBA00022670"/>
    </source>
</evidence>
<evidence type="ECO:0000256" key="5">
    <source>
        <dbReference type="ARBA" id="ARBA00015611"/>
    </source>
</evidence>
<comment type="cofactor">
    <cofactor evidence="15">
        <name>Zn(2+)</name>
        <dbReference type="ChEBI" id="CHEBI:29105"/>
    </cofactor>
    <text evidence="15">Binds 1 zinc ion per subunit.</text>
</comment>
<evidence type="ECO:0000256" key="13">
    <source>
        <dbReference type="ARBA" id="ARBA00031533"/>
    </source>
</evidence>
<dbReference type="Pfam" id="PF01433">
    <property type="entry name" value="Peptidase_M1"/>
    <property type="match status" value="1"/>
</dbReference>
<name>A0A941EKV1_9ACTN</name>
<evidence type="ECO:0000256" key="3">
    <source>
        <dbReference type="ARBA" id="ARBA00010136"/>
    </source>
</evidence>
<evidence type="ECO:0000313" key="19">
    <source>
        <dbReference type="Proteomes" id="UP000675781"/>
    </source>
</evidence>
<comment type="subcellular location">
    <subcellularLocation>
        <location evidence="2">Cytoplasm</location>
    </subcellularLocation>
</comment>
<dbReference type="InterPro" id="IPR001930">
    <property type="entry name" value="Peptidase_M1"/>
</dbReference>
<dbReference type="GO" id="GO:0005737">
    <property type="term" value="C:cytoplasm"/>
    <property type="evidence" value="ECO:0007669"/>
    <property type="project" value="UniProtKB-SubCell"/>
</dbReference>
<dbReference type="GO" id="GO:0008270">
    <property type="term" value="F:zinc ion binding"/>
    <property type="evidence" value="ECO:0007669"/>
    <property type="project" value="InterPro"/>
</dbReference>
<protein>
    <recommendedName>
        <fullName evidence="5">Aminopeptidase N</fullName>
        <ecNumber evidence="4">3.4.11.2</ecNumber>
    </recommendedName>
    <alternativeName>
        <fullName evidence="12">Alanine aminopeptidase</fullName>
    </alternativeName>
    <alternativeName>
        <fullName evidence="13">Lysyl aminopeptidase</fullName>
    </alternativeName>
</protein>
<dbReference type="InterPro" id="IPR042097">
    <property type="entry name" value="Aminopeptidase_N-like_N_sf"/>
</dbReference>
<dbReference type="GO" id="GO:0016285">
    <property type="term" value="F:alanyl aminopeptidase activity"/>
    <property type="evidence" value="ECO:0007669"/>
    <property type="project" value="UniProtKB-EC"/>
</dbReference>
<evidence type="ECO:0000259" key="17">
    <source>
        <dbReference type="Pfam" id="PF17900"/>
    </source>
</evidence>
<dbReference type="PRINTS" id="PR00756">
    <property type="entry name" value="ALADIPTASE"/>
</dbReference>
<dbReference type="SUPFAM" id="SSF63737">
    <property type="entry name" value="Leukotriene A4 hydrolase N-terminal domain"/>
    <property type="match status" value="1"/>
</dbReference>
<dbReference type="InterPro" id="IPR027268">
    <property type="entry name" value="Peptidase_M4/M1_CTD_sf"/>
</dbReference>
<evidence type="ECO:0000256" key="9">
    <source>
        <dbReference type="ARBA" id="ARBA00022801"/>
    </source>
</evidence>
<keyword evidence="19" id="KW-1185">Reference proteome</keyword>
<comment type="catalytic activity">
    <reaction evidence="1">
        <text>Release of an N-terminal amino acid, Xaa-|-Yaa- from a peptide, amide or arylamide. Xaa is preferably Ala, but may be most amino acids including Pro (slow action). When a terminal hydrophobic residue is followed by a prolyl residue, the two may be released as an intact Xaa-Pro dipeptide.</text>
        <dbReference type="EC" id="3.4.11.2"/>
    </reaction>
</comment>
<evidence type="ECO:0000256" key="10">
    <source>
        <dbReference type="ARBA" id="ARBA00022833"/>
    </source>
</evidence>
<dbReference type="Gene3D" id="2.60.40.1730">
    <property type="entry name" value="tricorn interacting facor f3 domain"/>
    <property type="match status" value="1"/>
</dbReference>
<dbReference type="InterPro" id="IPR034015">
    <property type="entry name" value="M1_LTA4H"/>
</dbReference>
<feature type="binding site" evidence="15">
    <location>
        <position position="297"/>
    </location>
    <ligand>
        <name>Zn(2+)</name>
        <dbReference type="ChEBI" id="CHEBI:29105"/>
        <note>catalytic</note>
    </ligand>
</feature>
<reference evidence="18" key="1">
    <citation type="submission" date="2021-04" db="EMBL/GenBank/DDBJ databases">
        <title>Genome based classification of Actinospica acidithermotolerans sp. nov., an actinobacterium isolated from an Indonesian hot spring.</title>
        <authorList>
            <person name="Kusuma A.B."/>
            <person name="Putra K.E."/>
            <person name="Nafisah S."/>
            <person name="Loh J."/>
            <person name="Nouioui I."/>
            <person name="Goodfellow M."/>
        </authorList>
    </citation>
    <scope>NUCLEOTIDE SEQUENCE</scope>
    <source>
        <strain evidence="18">CSCA 57</strain>
    </source>
</reference>
<evidence type="ECO:0000256" key="12">
    <source>
        <dbReference type="ARBA" id="ARBA00029811"/>
    </source>
</evidence>
<keyword evidence="9" id="KW-0378">Hydrolase</keyword>
<comment type="similarity">
    <text evidence="3">Belongs to the peptidase M1 family.</text>
</comment>
<evidence type="ECO:0000256" key="1">
    <source>
        <dbReference type="ARBA" id="ARBA00000098"/>
    </source>
</evidence>
<evidence type="ECO:0000256" key="14">
    <source>
        <dbReference type="PIRSR" id="PIRSR634015-1"/>
    </source>
</evidence>
<dbReference type="PANTHER" id="PTHR45726:SF3">
    <property type="entry name" value="LEUKOTRIENE A-4 HYDROLASE"/>
    <property type="match status" value="1"/>
</dbReference>
<feature type="domain" description="Peptidase M1 membrane alanine aminopeptidase" evidence="16">
    <location>
        <begin position="233"/>
        <end position="415"/>
    </location>
</feature>
<dbReference type="AlphaFoldDB" id="A0A941EKV1"/>
<dbReference type="GO" id="GO:0006508">
    <property type="term" value="P:proteolysis"/>
    <property type="evidence" value="ECO:0007669"/>
    <property type="project" value="UniProtKB-KW"/>
</dbReference>
<dbReference type="CDD" id="cd09603">
    <property type="entry name" value="M1_APN_like"/>
    <property type="match status" value="1"/>
</dbReference>
<keyword evidence="8 15" id="KW-0479">Metal-binding</keyword>
<feature type="binding site" evidence="15">
    <location>
        <position position="316"/>
    </location>
    <ligand>
        <name>Zn(2+)</name>
        <dbReference type="ChEBI" id="CHEBI:29105"/>
        <note>catalytic</note>
    </ligand>
</feature>
<dbReference type="Pfam" id="PF17900">
    <property type="entry name" value="Peptidase_M1_N"/>
    <property type="match status" value="1"/>
</dbReference>
<accession>A0A941EKV1</accession>
<dbReference type="SUPFAM" id="SSF55486">
    <property type="entry name" value="Metalloproteases ('zincins'), catalytic domain"/>
    <property type="match status" value="1"/>
</dbReference>
<dbReference type="InterPro" id="IPR045357">
    <property type="entry name" value="Aminopeptidase_N-like_N"/>
</dbReference>
<evidence type="ECO:0000256" key="4">
    <source>
        <dbReference type="ARBA" id="ARBA00012564"/>
    </source>
</evidence>
<comment type="caution">
    <text evidence="18">The sequence shown here is derived from an EMBL/GenBank/DDBJ whole genome shotgun (WGS) entry which is preliminary data.</text>
</comment>
<dbReference type="EMBL" id="JAGSOG010000015">
    <property type="protein sequence ID" value="MBR7832735.1"/>
    <property type="molecule type" value="Genomic_DNA"/>
</dbReference>
<evidence type="ECO:0000256" key="11">
    <source>
        <dbReference type="ARBA" id="ARBA00023049"/>
    </source>
</evidence>
<dbReference type="Gene3D" id="1.10.390.10">
    <property type="entry name" value="Neutral Protease Domain 2"/>
    <property type="match status" value="1"/>
</dbReference>
<proteinExistence type="inferred from homology"/>
<feature type="binding site" evidence="15">
    <location>
        <position position="293"/>
    </location>
    <ligand>
        <name>Zn(2+)</name>
        <dbReference type="ChEBI" id="CHEBI:29105"/>
        <note>catalytic</note>
    </ligand>
</feature>
<evidence type="ECO:0000256" key="8">
    <source>
        <dbReference type="ARBA" id="ARBA00022723"/>
    </source>
</evidence>
<dbReference type="Proteomes" id="UP000675781">
    <property type="component" value="Unassembled WGS sequence"/>
</dbReference>
<keyword evidence="7" id="KW-0645">Protease</keyword>
<evidence type="ECO:0000313" key="18">
    <source>
        <dbReference type="EMBL" id="MBR7832735.1"/>
    </source>
</evidence>
<evidence type="ECO:0000256" key="15">
    <source>
        <dbReference type="PIRSR" id="PIRSR634015-3"/>
    </source>
</evidence>
<dbReference type="InterPro" id="IPR014782">
    <property type="entry name" value="Peptidase_M1_dom"/>
</dbReference>
<dbReference type="GO" id="GO:0008237">
    <property type="term" value="F:metallopeptidase activity"/>
    <property type="evidence" value="ECO:0007669"/>
    <property type="project" value="UniProtKB-KW"/>
</dbReference>
<dbReference type="PANTHER" id="PTHR45726">
    <property type="entry name" value="LEUKOTRIENE A-4 HYDROLASE"/>
    <property type="match status" value="1"/>
</dbReference>
<feature type="active site" description="Proton acceptor" evidence="14">
    <location>
        <position position="294"/>
    </location>
</feature>
<organism evidence="18 19">
    <name type="scientific">Actinospica durhamensis</name>
    <dbReference type="NCBI Taxonomy" id="1508375"/>
    <lineage>
        <taxon>Bacteria</taxon>
        <taxon>Bacillati</taxon>
        <taxon>Actinomycetota</taxon>
        <taxon>Actinomycetes</taxon>
        <taxon>Catenulisporales</taxon>
        <taxon>Actinospicaceae</taxon>
        <taxon>Actinospica</taxon>
    </lineage>
</organism>
<keyword evidence="11" id="KW-0482">Metalloprotease</keyword>
<sequence length="447" mass="49908">MTSTVPELEPYFPRHGNDGYRVAHYDLTLGYRVAANRLDGTAVLTAEAEGAEPLGVFELDLSNALRVERVTVQGARVRHTHRAGKLRVTVPAGRPIEAGARFSVEVRYGGTPHLVQSPYGGLGWEQLTDGVLVASQPTGAPSWFPCDDRPDRKATYRVTLTTSAMYHVVANGVLEERTPRGSSATWVYRQDAPMATYLATVQIGRYRSIDLPADIPQQLVVPPRLAARATAAFAAQPRMMQVFEQRFGPYPFAGYTALVTDDVLEIPIEAQGLSIFGSNHLAGGWDNERLIAHELAHQWFGNSLTLVDWRDIWLHEGFAAYAEWLWSEASGQRTADEHARRWHRRLARLPQDLVLLDPGTAQLFDDRVYKRGALALHALRLTVGDDAFFRIVREWTAAHRHGGVRTSDFVALFTGHYAGLEAVIETQGSFFERWLRRPDLPQLPVVI</sequence>
<keyword evidence="6" id="KW-0963">Cytoplasm</keyword>
<gene>
    <name evidence="18" type="ORF">KDL01_05655</name>
</gene>
<keyword evidence="10 15" id="KW-0862">Zinc</keyword>
<evidence type="ECO:0000256" key="2">
    <source>
        <dbReference type="ARBA" id="ARBA00004496"/>
    </source>
</evidence>
<dbReference type="EC" id="3.4.11.2" evidence="4"/>
<evidence type="ECO:0000256" key="6">
    <source>
        <dbReference type="ARBA" id="ARBA00022490"/>
    </source>
</evidence>